<dbReference type="EMBL" id="PYSV01000017">
    <property type="protein sequence ID" value="PTA66940.1"/>
    <property type="molecule type" value="Genomic_DNA"/>
</dbReference>
<proteinExistence type="predicted"/>
<dbReference type="OrthoDB" id="138787at2"/>
<organism evidence="1 2">
    <name type="scientific">Deinococcus arcticus</name>
    <dbReference type="NCBI Taxonomy" id="2136176"/>
    <lineage>
        <taxon>Bacteria</taxon>
        <taxon>Thermotogati</taxon>
        <taxon>Deinococcota</taxon>
        <taxon>Deinococci</taxon>
        <taxon>Deinococcales</taxon>
        <taxon>Deinococcaceae</taxon>
        <taxon>Deinococcus</taxon>
    </lineage>
</organism>
<comment type="caution">
    <text evidence="1">The sequence shown here is derived from an EMBL/GenBank/DDBJ whole genome shotgun (WGS) entry which is preliminary data.</text>
</comment>
<evidence type="ECO:0000313" key="1">
    <source>
        <dbReference type="EMBL" id="PTA66940.1"/>
    </source>
</evidence>
<dbReference type="AlphaFoldDB" id="A0A2T3W4X0"/>
<accession>A0A2T3W4X0</accession>
<dbReference type="RefSeq" id="WP_107139020.1">
    <property type="nucleotide sequence ID" value="NZ_PYSV01000017.1"/>
</dbReference>
<sequence>MPDHLLQELGFPDWQDVSGKASIAGLYPAGQRCGLYVLGFADGERYAGQAVDVTKRYLQHRKTYADLTGITFKAVPRDDLDAQEQRCIHSLEAGGMLLRNFTHMSVVRGGRPFDEVVTSQEQQTWAQGEAELQDDPPHVHDESLRRRQRRKFDQFMTLPHAHDALVLLGLYLQATVPFPRRTEQAFWTVTCLPYGPGREATLYCRVNLNMQETFSIYGHQSGLEVSIHLAVSPLAEHLGSDWQAQLEEGEYEVTGHRYQPGGHDQTEVRAFGKDHAAFLISAGPTTRAMALLNLRLMRRGATYWPGSHHPQLADAAMEALELALPSMGLEQGGNHEGASP</sequence>
<name>A0A2T3W4X0_9DEIO</name>
<reference evidence="1 2" key="1">
    <citation type="submission" date="2018-03" db="EMBL/GenBank/DDBJ databases">
        <title>Draft genome of Deinococcus sp. OD32.</title>
        <authorList>
            <person name="Wang X.-P."/>
            <person name="Du Z.-J."/>
        </authorList>
    </citation>
    <scope>NUCLEOTIDE SEQUENCE [LARGE SCALE GENOMIC DNA]</scope>
    <source>
        <strain evidence="1 2">OD32</strain>
    </source>
</reference>
<evidence type="ECO:0000313" key="2">
    <source>
        <dbReference type="Proteomes" id="UP000240317"/>
    </source>
</evidence>
<keyword evidence="2" id="KW-1185">Reference proteome</keyword>
<evidence type="ECO:0008006" key="3">
    <source>
        <dbReference type="Google" id="ProtNLM"/>
    </source>
</evidence>
<dbReference type="Proteomes" id="UP000240317">
    <property type="component" value="Unassembled WGS sequence"/>
</dbReference>
<protein>
    <recommendedName>
        <fullName evidence="3">GIY-YIG domain-containing protein</fullName>
    </recommendedName>
</protein>
<gene>
    <name evidence="1" type="ORF">C8263_15345</name>
</gene>